<keyword evidence="1" id="KW-0175">Coiled coil</keyword>
<feature type="coiled-coil region" evidence="1">
    <location>
        <begin position="224"/>
        <end position="255"/>
    </location>
</feature>
<dbReference type="AlphaFoldDB" id="A0A017T0T7"/>
<dbReference type="STRING" id="1192034.CAP_6423"/>
<dbReference type="Proteomes" id="UP000019678">
    <property type="component" value="Unassembled WGS sequence"/>
</dbReference>
<evidence type="ECO:0000313" key="3">
    <source>
        <dbReference type="EMBL" id="EYF02843.1"/>
    </source>
</evidence>
<reference evidence="3 4" key="1">
    <citation type="submission" date="2013-05" db="EMBL/GenBank/DDBJ databases">
        <title>Genome assembly of Chondromyces apiculatus DSM 436.</title>
        <authorList>
            <person name="Sharma G."/>
            <person name="Khatri I."/>
            <person name="Kaur C."/>
            <person name="Mayilraj S."/>
            <person name="Subramanian S."/>
        </authorList>
    </citation>
    <scope>NUCLEOTIDE SEQUENCE [LARGE SCALE GENOMIC DNA]</scope>
    <source>
        <strain evidence="3 4">DSM 436</strain>
    </source>
</reference>
<proteinExistence type="predicted"/>
<evidence type="ECO:0000256" key="2">
    <source>
        <dbReference type="SAM" id="MobiDB-lite"/>
    </source>
</evidence>
<sequence length="723" mass="78332">MDQLDLFAAASPPRPLPRDPAVWIARLLLLRAPALADDAIVRDMAFRRGLNILWAPPTPLAGGNRLREGRLSGHTAGKTTFCRILRYLLGEERFGTARTQERIRARFPEGWAVGEIVVRGDRWIVGRPFALGLHPFAVRGASVAQALAQRGPYQDFLTALTDATTATLPVRALPHARRPLDWPQLLTWIARDQEARFAGIVELRHPGSESSSPSPTIADRHVVLRATLDLMSDEERTLQQEQEDLADRRKRIESEGALLRRRADEDRRRLVSLLAMAPDEGEAGPLFATRLRERVASHRAALEGEAITLAPEEAAAAEILDAATRAAGELALRDHQRREAEAALAQHRARLSAPEPRTSPSTEAAPAAPLALQPHPPPSVSLALQPHPPPDAPLAAPPGPRAAGRCNVPLTTALARGCPHAATEAETHAAHAALPLFAATFARPSSTLSLAPSDHHATDAGRTDSHPRQLPADHLADHLADLEARAAASHQAWLDADAAGRALHDAYLQKNAAVQSLRARLAEGRAALAEAERLHGYASASLDLVQDHEQALARVTRATEALSKRKSQQQRQHGEALACFSARFHDVVQALLGRDVIGRADVRAGELGLHISEHGERDGAAMETVKVLAFDLAALSLGAEGSGHFPGLLIHDGPREADLDSLIYERLFLYAEELEARSPGEPSFQYLVTTTAPPPERLQRAPWLLEPRLDASTPEGRLLGLDL</sequence>
<evidence type="ECO:0000256" key="1">
    <source>
        <dbReference type="SAM" id="Coils"/>
    </source>
</evidence>
<dbReference type="eggNOG" id="COG0419">
    <property type="taxonomic scope" value="Bacteria"/>
</dbReference>
<comment type="caution">
    <text evidence="3">The sequence shown here is derived from an EMBL/GenBank/DDBJ whole genome shotgun (WGS) entry which is preliminary data.</text>
</comment>
<feature type="compositionally biased region" description="Basic and acidic residues" evidence="2">
    <location>
        <begin position="453"/>
        <end position="467"/>
    </location>
</feature>
<organism evidence="3 4">
    <name type="scientific">Chondromyces apiculatus DSM 436</name>
    <dbReference type="NCBI Taxonomy" id="1192034"/>
    <lineage>
        <taxon>Bacteria</taxon>
        <taxon>Pseudomonadati</taxon>
        <taxon>Myxococcota</taxon>
        <taxon>Polyangia</taxon>
        <taxon>Polyangiales</taxon>
        <taxon>Polyangiaceae</taxon>
        <taxon>Chondromyces</taxon>
    </lineage>
</organism>
<keyword evidence="4" id="KW-1185">Reference proteome</keyword>
<evidence type="ECO:0000313" key="4">
    <source>
        <dbReference type="Proteomes" id="UP000019678"/>
    </source>
</evidence>
<feature type="compositionally biased region" description="Low complexity" evidence="2">
    <location>
        <begin position="364"/>
        <end position="373"/>
    </location>
</feature>
<feature type="region of interest" description="Disordered" evidence="2">
    <location>
        <begin position="337"/>
        <end position="400"/>
    </location>
</feature>
<accession>A0A017T0T7</accession>
<dbReference type="RefSeq" id="WP_044246945.1">
    <property type="nucleotide sequence ID" value="NZ_ASRX01000054.1"/>
</dbReference>
<dbReference type="OrthoDB" id="180544at2"/>
<protein>
    <submittedName>
        <fullName evidence="3">Putative chromosome segregation SMC protein</fullName>
    </submittedName>
</protein>
<name>A0A017T0T7_9BACT</name>
<gene>
    <name evidence="3" type="ORF">CAP_6423</name>
</gene>
<dbReference type="EMBL" id="ASRX01000054">
    <property type="protein sequence ID" value="EYF02843.1"/>
    <property type="molecule type" value="Genomic_DNA"/>
</dbReference>
<feature type="region of interest" description="Disordered" evidence="2">
    <location>
        <begin position="448"/>
        <end position="470"/>
    </location>
</feature>
<feature type="compositionally biased region" description="Pro residues" evidence="2">
    <location>
        <begin position="386"/>
        <end position="400"/>
    </location>
</feature>
<feature type="coiled-coil region" evidence="1">
    <location>
        <begin position="514"/>
        <end position="565"/>
    </location>
</feature>